<feature type="region of interest" description="Disordered" evidence="1">
    <location>
        <begin position="1974"/>
        <end position="2071"/>
    </location>
</feature>
<dbReference type="InParanoid" id="A0A369JUE9"/>
<feature type="compositionally biased region" description="Polar residues" evidence="1">
    <location>
        <begin position="1615"/>
        <end position="1624"/>
    </location>
</feature>
<feature type="compositionally biased region" description="Acidic residues" evidence="1">
    <location>
        <begin position="247"/>
        <end position="266"/>
    </location>
</feature>
<gene>
    <name evidence="2" type="ORF">Hypma_007584</name>
</gene>
<feature type="region of interest" description="Disordered" evidence="1">
    <location>
        <begin position="1463"/>
        <end position="1800"/>
    </location>
</feature>
<feature type="compositionally biased region" description="Polar residues" evidence="1">
    <location>
        <begin position="1129"/>
        <end position="1138"/>
    </location>
</feature>
<protein>
    <submittedName>
        <fullName evidence="2">Uncharacterized protein</fullName>
    </submittedName>
</protein>
<name>A0A369JUE9_HYPMA</name>
<feature type="compositionally biased region" description="Low complexity" evidence="1">
    <location>
        <begin position="1941"/>
        <end position="1956"/>
    </location>
</feature>
<reference evidence="2" key="1">
    <citation type="submission" date="2018-04" db="EMBL/GenBank/DDBJ databases">
        <title>Whole genome sequencing of Hypsizygus marmoreus.</title>
        <authorList>
            <person name="Choi I.-G."/>
            <person name="Min B."/>
            <person name="Kim J.-G."/>
            <person name="Kim S."/>
            <person name="Oh Y.-L."/>
            <person name="Kong W.-S."/>
            <person name="Park H."/>
            <person name="Jeong J."/>
            <person name="Song E.-S."/>
        </authorList>
    </citation>
    <scope>NUCLEOTIDE SEQUENCE [LARGE SCALE GENOMIC DNA]</scope>
    <source>
        <strain evidence="2">51987-8</strain>
    </source>
</reference>
<feature type="compositionally biased region" description="Polar residues" evidence="1">
    <location>
        <begin position="1"/>
        <end position="18"/>
    </location>
</feature>
<feature type="compositionally biased region" description="Low complexity" evidence="1">
    <location>
        <begin position="888"/>
        <end position="902"/>
    </location>
</feature>
<dbReference type="Proteomes" id="UP000076154">
    <property type="component" value="Unassembled WGS sequence"/>
</dbReference>
<evidence type="ECO:0000256" key="1">
    <source>
        <dbReference type="SAM" id="MobiDB-lite"/>
    </source>
</evidence>
<feature type="compositionally biased region" description="Acidic residues" evidence="1">
    <location>
        <begin position="90"/>
        <end position="100"/>
    </location>
</feature>
<accession>A0A369JUE9</accession>
<feature type="region of interest" description="Disordered" evidence="1">
    <location>
        <begin position="425"/>
        <end position="663"/>
    </location>
</feature>
<feature type="compositionally biased region" description="Acidic residues" evidence="1">
    <location>
        <begin position="200"/>
        <end position="215"/>
    </location>
</feature>
<feature type="compositionally biased region" description="Polar residues" evidence="1">
    <location>
        <begin position="1296"/>
        <end position="1311"/>
    </location>
</feature>
<proteinExistence type="predicted"/>
<dbReference type="OrthoDB" id="2804229at2759"/>
<feature type="compositionally biased region" description="Low complexity" evidence="1">
    <location>
        <begin position="1358"/>
        <end position="1375"/>
    </location>
</feature>
<feature type="region of interest" description="Disordered" evidence="1">
    <location>
        <begin position="1926"/>
        <end position="1961"/>
    </location>
</feature>
<organism evidence="2 3">
    <name type="scientific">Hypsizygus marmoreus</name>
    <name type="common">White beech mushroom</name>
    <name type="synonym">Agaricus marmoreus</name>
    <dbReference type="NCBI Taxonomy" id="39966"/>
    <lineage>
        <taxon>Eukaryota</taxon>
        <taxon>Fungi</taxon>
        <taxon>Dikarya</taxon>
        <taxon>Basidiomycota</taxon>
        <taxon>Agaricomycotina</taxon>
        <taxon>Agaricomycetes</taxon>
        <taxon>Agaricomycetidae</taxon>
        <taxon>Agaricales</taxon>
        <taxon>Tricholomatineae</taxon>
        <taxon>Lyophyllaceae</taxon>
        <taxon>Hypsizygus</taxon>
    </lineage>
</organism>
<evidence type="ECO:0000313" key="3">
    <source>
        <dbReference type="Proteomes" id="UP000076154"/>
    </source>
</evidence>
<dbReference type="STRING" id="39966.A0A369JUE9"/>
<keyword evidence="3" id="KW-1185">Reference proteome</keyword>
<feature type="region of interest" description="Disordered" evidence="1">
    <location>
        <begin position="57"/>
        <end position="266"/>
    </location>
</feature>
<feature type="compositionally biased region" description="Pro residues" evidence="1">
    <location>
        <begin position="1721"/>
        <end position="1730"/>
    </location>
</feature>
<feature type="region of interest" description="Disordered" evidence="1">
    <location>
        <begin position="888"/>
        <end position="962"/>
    </location>
</feature>
<feature type="compositionally biased region" description="Acidic residues" evidence="1">
    <location>
        <begin position="139"/>
        <end position="174"/>
    </location>
</feature>
<feature type="region of interest" description="Disordered" evidence="1">
    <location>
        <begin position="1087"/>
        <end position="1140"/>
    </location>
</feature>
<feature type="compositionally biased region" description="Polar residues" evidence="1">
    <location>
        <begin position="937"/>
        <end position="951"/>
    </location>
</feature>
<feature type="compositionally biased region" description="Polar residues" evidence="1">
    <location>
        <begin position="1592"/>
        <end position="1605"/>
    </location>
</feature>
<feature type="compositionally biased region" description="Basic residues" evidence="1">
    <location>
        <begin position="1579"/>
        <end position="1589"/>
    </location>
</feature>
<sequence>MTSPFDFSRRSSLSTTPYSLAAPNLPRPPIYNPYDKFTQPEFDAWIGGITGALKRALGQEDEAEQQTIAQLSDSDESYGEVESQLREPVTDEESVDDEVNDSFAEIRARRVVGKGKARDPREGPGFGTGERHQPIEIVSDSEDEEEEQENEEESEEEEEASEEWDEEEQSEEEEKVQPWSKPESSAQARIRHAKEQLVTVEDEEYEDEYEEDAYEEAEKSGQDIEDESDGLEVQEQHKSLSPIMVLDSDEEQGEEEEEDEEGSPVYEYVDEEELEAGYSDEDESTSMLISPIIPAVAPPRHQAATYNRHTYENGLAYPEHETSDDVEEDEIEEDIQPLSQAFPLHPSAIQEDHAVEIPDPWEGRKTYSEDYFSGGDIPSQLSQEFTADRLGTGSTQDIDVLPSHSHLESDATGNIIDIGVRKGSVGEVDRRSPVEAALVDAQPEPSTDGISHNLDMEETVEEAVEEDEQPLAEDTSFPPAQPSEEPDGVNIPDPWLMPSRFAEDYYAGGDVRPGPDGELNPHHLGAGDEDVSSTLPDLVPPHDVVEVVDDEEQQMAEDTSFPPPQPDENLVPVNIPDPWLMPSRLAEDYYAGGDVRPGPDNRLDPHHLNGDDQGAIPMKAPSPVGNVEVVEDDERQQQQPVAEDTSFPPPLPQPSSPQTQYPVELPDPWYGPRTYAEDYYAGGDIRPSADGQLSPDRLGAGDVGEPPILVDSKQGFVLEVTKDQDAQPMVSSPFREPALFSAGDHEELDLNGLYDDMQVDAGAGHVDLSGVDWEYASEFLNGVSTSAMDQFMASDIGGDFNRYGESAEGEDNVRQSAEAALEDEHLQVESATDVAALRIEVSDQTIGREAEAVVPVPEAQFTPTSEISNEVTAEAVIFIEEAIASVEEASASPEPSSAASTPVFVQTTSPPENHHYHAEYGLPTPPSEHEPAFERPSSPQQGESQDLSTSLGPEPTLAVESSGESLAFETIVTNAPCNSIIEEVAEEEDGGADEDADGEVDLDIDRVSPPIPGMQTSLTQETLVETESSSIQECDATMVAHVTKDFTVDTMVPVDEPALSVATGTQVSASSPTDLEVSQLDEAAALDTGSHPGLPVYPALESDSQPSPSQQETMTMPVCADPTIPDPTSRPQTPTTGQPLILSLPGTPNFMLSPAGTPGDRPTPVSVPISPSVLQALRMHHVRPAAGPSGLFTPIPVPDLDDATPVTAPTQIEELPPVQEGTEPEAPLTESAMPVGETELHPEQFILGEPQNAVSAESETPPATTAPLLEEIADDGATTSTPSTSMPQLLDAGLAPSTSTPKPSLSHNAPSSYPMRVVMRKATDPILFSDPYPYSLSTPGEFLDDAKDVELYEEDTSQDNSTSSSSQDNSIASSTGDKDLDNKENNVILTGLGAGDEEDVESIENMELRYPSVQPNGQELAKPITHADDSVIDDLHNDTDADGDLDPDFVVSPMVDRVQEPTLALAPQETEPQVSVVDTNDRIPLEAPPPKPEESVGFPRMGEEIRSLRTTPVSSLTSVPPMKVSDAQAPSPRSDRELPAILIIKKPPVLQLKRKEAAHNEESEELTDLDDQGSPAKPKSSRPSKRKRSSSVTNATSPLTRSMSSKKVDARRQNSRSTTRSKNGVKQDIKKTNGIASASTMDKGKSKEVRALQTSNTSFDTRSISSSSSSGASTASRMLHPDSRNTSRASSIISTAPSDKSSLVIQPSPTLDKGVYSRSQAPPPAPPPPLLHRHSHALPHHYHHRAPSAQPPPPRQPRPQKASSSTHPSEPHPAADAAASKPSTSSQPGPSHRAPVSFSSPVTRSHCRYHKISIPREEDGPRLFFLVPGCSLGNRELIKEEEILDHGDATPEDGLRIVQDLDSLDFDPYLIGVLRLLCGVDLFAQDVYYVSQPGPELVPKKRCKAENSSTARVSSRDVVHAGDHASPISAASLRSPTSSRAPVSTAGSASTSASAPRRTRDWERDSLSVLSFSEGELSEDEYRPRSKRPKPSPADGKPAIGNMGPPTSDQKPRKLKARGSMRKEDEPQSSRRGKGTHGVKRSRTSEIARESEADARKVKKQKTATSDHWKP</sequence>
<feature type="region of interest" description="Disordered" evidence="1">
    <location>
        <begin position="1"/>
        <end position="32"/>
    </location>
</feature>
<feature type="region of interest" description="Disordered" evidence="1">
    <location>
        <begin position="1275"/>
        <end position="1311"/>
    </location>
</feature>
<feature type="compositionally biased region" description="Polar residues" evidence="1">
    <location>
        <begin position="1277"/>
        <end position="1287"/>
    </location>
</feature>
<dbReference type="EMBL" id="LUEZ02000041">
    <property type="protein sequence ID" value="RDB24840.1"/>
    <property type="molecule type" value="Genomic_DNA"/>
</dbReference>
<feature type="compositionally biased region" description="Acidic residues" evidence="1">
    <location>
        <begin position="1562"/>
        <end position="1571"/>
    </location>
</feature>
<feature type="compositionally biased region" description="Acidic residues" evidence="1">
    <location>
        <begin position="546"/>
        <end position="555"/>
    </location>
</feature>
<evidence type="ECO:0000313" key="2">
    <source>
        <dbReference type="EMBL" id="RDB24840.1"/>
    </source>
</evidence>
<feature type="compositionally biased region" description="Acidic residues" evidence="1">
    <location>
        <begin position="223"/>
        <end position="232"/>
    </location>
</feature>
<feature type="compositionally biased region" description="Basic residues" evidence="1">
    <location>
        <begin position="2031"/>
        <end position="2042"/>
    </location>
</feature>
<feature type="compositionally biased region" description="Low complexity" evidence="1">
    <location>
        <begin position="1655"/>
        <end position="1676"/>
    </location>
</feature>
<feature type="compositionally biased region" description="Basic and acidic residues" evidence="1">
    <location>
        <begin position="2043"/>
        <end position="2056"/>
    </location>
</feature>
<feature type="compositionally biased region" description="Basic and acidic residues" evidence="1">
    <location>
        <begin position="597"/>
        <end position="610"/>
    </location>
</feature>
<feature type="compositionally biased region" description="Polar residues" evidence="1">
    <location>
        <begin position="1686"/>
        <end position="1709"/>
    </location>
</feature>
<feature type="compositionally biased region" description="Acidic residues" evidence="1">
    <location>
        <begin position="456"/>
        <end position="471"/>
    </location>
</feature>
<feature type="compositionally biased region" description="Polar residues" evidence="1">
    <location>
        <begin position="1508"/>
        <end position="1518"/>
    </location>
</feature>
<feature type="region of interest" description="Disordered" evidence="1">
    <location>
        <begin position="1353"/>
        <end position="1384"/>
    </location>
</feature>
<comment type="caution">
    <text evidence="2">The sequence shown here is derived from an EMBL/GenBank/DDBJ whole genome shotgun (WGS) entry which is preliminary data.</text>
</comment>
<feature type="compositionally biased region" description="Basic residues" evidence="1">
    <location>
        <begin position="1731"/>
        <end position="1746"/>
    </location>
</feature>